<feature type="transmembrane region" description="Helical" evidence="2">
    <location>
        <begin position="247"/>
        <end position="269"/>
    </location>
</feature>
<feature type="compositionally biased region" description="Pro residues" evidence="1">
    <location>
        <begin position="122"/>
        <end position="132"/>
    </location>
</feature>
<gene>
    <name evidence="3" type="ORF">HK100_007094</name>
</gene>
<sequence length="571" mass="59626">LITLGGSFSLRQRRKPPSPLVSKLAWVNHTTAVTVASAQSISAEFVAGMVSLAVVAVVAVGLFLDFRQAKQIRSQTDMEVVGRLVLPELNQDHGFEDGFYGNDSMLSGQAGERQTWRRSLHRPPPGRGPPPQLACAPLGTANDTTHATCDTPFCTADDVATVCGSDQECAYLLAPLPTIPGQPPCNSDSVWYPLLAEYAPNNTLPLSSTTSTTVAVASTLPTSSSSTTTPTALASTGSPPSLTTPQIIAIVAAILASAAIAVIITVCVIRKRNSKSKSITPASVSPTRNSKKPDQSDPALQHQLQDQQSPHQFVQYAINVDNNANMFRGIPPPIAAANFVNGVSRSRPAFLDDFFDEEDVLSDSTSTRTSEMRAAVSNNTFKAFYSYPHPGGHDALQPPPPQPLPAVTITSIPSNSLPAPVAGSAVNPQLRTLHAPNFLLNGSPSLVLRAVPRHLSTTAPHSSIYTNNSSISVAGLAVTGPPTIVTNSNPPFAAASTTVALDDIAITTTTAAAAAAADANADAAADLNIATYGPASAGSLVDDQTLSLKRFAGGVDDLRKAVSKHRQQGSQ</sequence>
<feature type="compositionally biased region" description="Polar residues" evidence="1">
    <location>
        <begin position="278"/>
        <end position="288"/>
    </location>
</feature>
<evidence type="ECO:0000313" key="4">
    <source>
        <dbReference type="Proteomes" id="UP001211907"/>
    </source>
</evidence>
<evidence type="ECO:0000256" key="1">
    <source>
        <dbReference type="SAM" id="MobiDB-lite"/>
    </source>
</evidence>
<dbReference type="Proteomes" id="UP001211907">
    <property type="component" value="Unassembled WGS sequence"/>
</dbReference>
<keyword evidence="2" id="KW-0812">Transmembrane</keyword>
<proteinExistence type="predicted"/>
<feature type="region of interest" description="Disordered" evidence="1">
    <location>
        <begin position="220"/>
        <end position="239"/>
    </location>
</feature>
<feature type="region of interest" description="Disordered" evidence="1">
    <location>
        <begin position="278"/>
        <end position="308"/>
    </location>
</feature>
<feature type="compositionally biased region" description="Low complexity" evidence="1">
    <location>
        <begin position="297"/>
        <end position="308"/>
    </location>
</feature>
<evidence type="ECO:0000313" key="3">
    <source>
        <dbReference type="EMBL" id="KAJ3091846.1"/>
    </source>
</evidence>
<dbReference type="EMBL" id="JADGJH010003320">
    <property type="protein sequence ID" value="KAJ3091846.1"/>
    <property type="molecule type" value="Genomic_DNA"/>
</dbReference>
<feature type="non-terminal residue" evidence="3">
    <location>
        <position position="571"/>
    </location>
</feature>
<feature type="transmembrane region" description="Helical" evidence="2">
    <location>
        <begin position="45"/>
        <end position="64"/>
    </location>
</feature>
<accession>A0AAD5SS34</accession>
<dbReference type="AlphaFoldDB" id="A0AAD5SS34"/>
<organism evidence="3 4">
    <name type="scientific">Physocladia obscura</name>
    <dbReference type="NCBI Taxonomy" id="109957"/>
    <lineage>
        <taxon>Eukaryota</taxon>
        <taxon>Fungi</taxon>
        <taxon>Fungi incertae sedis</taxon>
        <taxon>Chytridiomycota</taxon>
        <taxon>Chytridiomycota incertae sedis</taxon>
        <taxon>Chytridiomycetes</taxon>
        <taxon>Chytridiales</taxon>
        <taxon>Chytriomycetaceae</taxon>
        <taxon>Physocladia</taxon>
    </lineage>
</organism>
<keyword evidence="4" id="KW-1185">Reference proteome</keyword>
<reference evidence="3" key="1">
    <citation type="submission" date="2020-05" db="EMBL/GenBank/DDBJ databases">
        <title>Phylogenomic resolution of chytrid fungi.</title>
        <authorList>
            <person name="Stajich J.E."/>
            <person name="Amses K."/>
            <person name="Simmons R."/>
            <person name="Seto K."/>
            <person name="Myers J."/>
            <person name="Bonds A."/>
            <person name="Quandt C.A."/>
            <person name="Barry K."/>
            <person name="Liu P."/>
            <person name="Grigoriev I."/>
            <person name="Longcore J.E."/>
            <person name="James T.Y."/>
        </authorList>
    </citation>
    <scope>NUCLEOTIDE SEQUENCE</scope>
    <source>
        <strain evidence="3">JEL0513</strain>
    </source>
</reference>
<evidence type="ECO:0000256" key="2">
    <source>
        <dbReference type="SAM" id="Phobius"/>
    </source>
</evidence>
<name>A0AAD5SS34_9FUNG</name>
<feature type="region of interest" description="Disordered" evidence="1">
    <location>
        <begin position="111"/>
        <end position="133"/>
    </location>
</feature>
<keyword evidence="2" id="KW-0472">Membrane</keyword>
<comment type="caution">
    <text evidence="3">The sequence shown here is derived from an EMBL/GenBank/DDBJ whole genome shotgun (WGS) entry which is preliminary data.</text>
</comment>
<keyword evidence="2" id="KW-1133">Transmembrane helix</keyword>
<protein>
    <submittedName>
        <fullName evidence="3">Uncharacterized protein</fullName>
    </submittedName>
</protein>